<dbReference type="OrthoDB" id="2507294at2759"/>
<gene>
    <name evidence="1" type="ORF">O181_051504</name>
</gene>
<evidence type="ECO:0000313" key="2">
    <source>
        <dbReference type="Proteomes" id="UP000765509"/>
    </source>
</evidence>
<dbReference type="Proteomes" id="UP000765509">
    <property type="component" value="Unassembled WGS sequence"/>
</dbReference>
<sequence length="345" mass="39610">MKLRQAHGQRSWTWWKNQIIKKWANDAWRFEVETACEYAKFNSDKDKPLKLFCQQKFRLKELYPEMSKFMDHRKILRQCGEEVSNRTGFGSSSVNLKTMFNTPWNNSVDKNPKENSNIVRYKSADTVRKCHIFQSTTHLANKCPQRGKINEINIKKEPDVEKEDNIIEENSYDKSSIFSASYKNIENIYATFDIMESYSHLPQLRNGQLAPAQISRQSSAIDFTSHCVGHITSASRQRQSSHVSHDNVTQSPNPFQHYSQCLGNFTSLASASPPNQPRRFACLRARTTLQMRLQHFPPISVLTTPYAFTAPPLPSLCSQGVLPTCSQHHLHFFSALPTPLILTLV</sequence>
<comment type="caution">
    <text evidence="1">The sequence shown here is derived from an EMBL/GenBank/DDBJ whole genome shotgun (WGS) entry which is preliminary data.</text>
</comment>
<keyword evidence="2" id="KW-1185">Reference proteome</keyword>
<reference evidence="1" key="1">
    <citation type="submission" date="2021-03" db="EMBL/GenBank/DDBJ databases">
        <title>Draft genome sequence of rust myrtle Austropuccinia psidii MF-1, a brazilian biotype.</title>
        <authorList>
            <person name="Quecine M.C."/>
            <person name="Pachon D.M.R."/>
            <person name="Bonatelli M.L."/>
            <person name="Correr F.H."/>
            <person name="Franceschini L.M."/>
            <person name="Leite T.F."/>
            <person name="Margarido G.R.A."/>
            <person name="Almeida C.A."/>
            <person name="Ferrarezi J.A."/>
            <person name="Labate C.A."/>
        </authorList>
    </citation>
    <scope>NUCLEOTIDE SEQUENCE</scope>
    <source>
        <strain evidence="1">MF-1</strain>
    </source>
</reference>
<protein>
    <submittedName>
        <fullName evidence="1">Uncharacterized protein</fullName>
    </submittedName>
</protein>
<name>A0A9Q3DYV3_9BASI</name>
<dbReference type="EMBL" id="AVOT02022381">
    <property type="protein sequence ID" value="MBW0511789.1"/>
    <property type="molecule type" value="Genomic_DNA"/>
</dbReference>
<evidence type="ECO:0000313" key="1">
    <source>
        <dbReference type="EMBL" id="MBW0511789.1"/>
    </source>
</evidence>
<proteinExistence type="predicted"/>
<organism evidence="1 2">
    <name type="scientific">Austropuccinia psidii MF-1</name>
    <dbReference type="NCBI Taxonomy" id="1389203"/>
    <lineage>
        <taxon>Eukaryota</taxon>
        <taxon>Fungi</taxon>
        <taxon>Dikarya</taxon>
        <taxon>Basidiomycota</taxon>
        <taxon>Pucciniomycotina</taxon>
        <taxon>Pucciniomycetes</taxon>
        <taxon>Pucciniales</taxon>
        <taxon>Sphaerophragmiaceae</taxon>
        <taxon>Austropuccinia</taxon>
    </lineage>
</organism>
<dbReference type="AlphaFoldDB" id="A0A9Q3DYV3"/>
<accession>A0A9Q3DYV3</accession>